<gene>
    <name evidence="1" type="ORF">BV61_05795</name>
</gene>
<proteinExistence type="predicted"/>
<keyword evidence="2" id="KW-1185">Reference proteome</keyword>
<sequence>GPLDLWTSGPLDLWTDYTLLLLVLLPGYERHVFNILFTGRQISPPSIHAPWDILGKMHQLRIQLVHGVHRLLRTRNTPLDHKPELIFRQAFFSLLTDTGLARRKAQVLGLPMATMPGCDCCLEARLTEDHPSDKPGQIGIGGTR</sequence>
<dbReference type="EMBL" id="MWLD01000069">
    <property type="protein sequence ID" value="OOV28330.1"/>
    <property type="molecule type" value="Genomic_DNA"/>
</dbReference>
<comment type="caution">
    <text evidence="1">The sequence shown here is derived from an EMBL/GenBank/DDBJ whole genome shotgun (WGS) entry which is preliminary data.</text>
</comment>
<name>A0A1T1CIF5_9SYNE</name>
<dbReference type="Proteomes" id="UP000242636">
    <property type="component" value="Unassembled WGS sequence"/>
</dbReference>
<protein>
    <submittedName>
        <fullName evidence="1">Uncharacterized protein</fullName>
    </submittedName>
</protein>
<feature type="non-terminal residue" evidence="1">
    <location>
        <position position="1"/>
    </location>
</feature>
<dbReference type="AlphaFoldDB" id="A0A1T1CIF5"/>
<evidence type="ECO:0000313" key="2">
    <source>
        <dbReference type="Proteomes" id="UP000242636"/>
    </source>
</evidence>
<organism evidence="1 2">
    <name type="scientific">Candidatus Synechococcus spongiarum LMB bulk15M</name>
    <dbReference type="NCBI Taxonomy" id="1943582"/>
    <lineage>
        <taxon>Bacteria</taxon>
        <taxon>Bacillati</taxon>
        <taxon>Cyanobacteriota</taxon>
        <taxon>Cyanophyceae</taxon>
        <taxon>Synechococcales</taxon>
        <taxon>Synechococcaceae</taxon>
        <taxon>Synechococcus</taxon>
    </lineage>
</organism>
<evidence type="ECO:0000313" key="1">
    <source>
        <dbReference type="EMBL" id="OOV28330.1"/>
    </source>
</evidence>
<reference evidence="1 2" key="1">
    <citation type="submission" date="2017-02" db="EMBL/GenBank/DDBJ databases">
        <title>Draft Genome Sequences of 'Candidatus Synechococcus spongiarum', Cyanobacterial Symbionts of the Mediterranean Sponge Aplysina aerophoba from two locations.</title>
        <authorList>
            <person name="Slaby B.M."/>
            <person name="Hentschel U."/>
        </authorList>
    </citation>
    <scope>NUCLEOTIDE SEQUENCE [LARGE SCALE GENOMIC DNA]</scope>
    <source>
        <strain evidence="1">LMB bulk15M</strain>
    </source>
</reference>
<accession>A0A1T1CIF5</accession>